<comment type="similarity">
    <text evidence="1 13">Belongs to the reverse transcriptase family. Telomerase subfamily.</text>
</comment>
<evidence type="ECO:0000256" key="1">
    <source>
        <dbReference type="ARBA" id="ARBA00008001"/>
    </source>
</evidence>
<dbReference type="GO" id="GO:0042162">
    <property type="term" value="F:telomeric DNA binding"/>
    <property type="evidence" value="ECO:0007669"/>
    <property type="project" value="TreeGrafter"/>
</dbReference>
<dbReference type="GO" id="GO:0007004">
    <property type="term" value="P:telomere maintenance via telomerase"/>
    <property type="evidence" value="ECO:0007669"/>
    <property type="project" value="TreeGrafter"/>
</dbReference>
<dbReference type="InterPro" id="IPR049139">
    <property type="entry name" value="TERT_C"/>
</dbReference>
<evidence type="ECO:0000313" key="16">
    <source>
        <dbReference type="Proteomes" id="UP001310890"/>
    </source>
</evidence>
<dbReference type="PROSITE" id="PS50878">
    <property type="entry name" value="RT_POL"/>
    <property type="match status" value="1"/>
</dbReference>
<dbReference type="SMART" id="SM00975">
    <property type="entry name" value="Telomerase_RBD"/>
    <property type="match status" value="1"/>
</dbReference>
<accession>A0AAN7TAU3</accession>
<dbReference type="SUPFAM" id="SSF56672">
    <property type="entry name" value="DNA/RNA polymerases"/>
    <property type="match status" value="1"/>
</dbReference>
<evidence type="ECO:0000256" key="11">
    <source>
        <dbReference type="ARBA" id="ARBA00023242"/>
    </source>
</evidence>
<comment type="catalytic activity">
    <reaction evidence="12 13">
        <text>DNA(n) + a 2'-deoxyribonucleoside 5'-triphosphate = DNA(n+1) + diphosphate</text>
        <dbReference type="Rhea" id="RHEA:22508"/>
        <dbReference type="Rhea" id="RHEA-COMP:17339"/>
        <dbReference type="Rhea" id="RHEA-COMP:17340"/>
        <dbReference type="ChEBI" id="CHEBI:33019"/>
        <dbReference type="ChEBI" id="CHEBI:61560"/>
        <dbReference type="ChEBI" id="CHEBI:173112"/>
        <dbReference type="EC" id="2.7.7.49"/>
    </reaction>
</comment>
<keyword evidence="7 13" id="KW-0479">Metal-binding</keyword>
<dbReference type="Pfam" id="PF00078">
    <property type="entry name" value="RVT_1"/>
    <property type="match status" value="1"/>
</dbReference>
<evidence type="ECO:0000256" key="10">
    <source>
        <dbReference type="ARBA" id="ARBA00022918"/>
    </source>
</evidence>
<dbReference type="GO" id="GO:0046872">
    <property type="term" value="F:metal ion binding"/>
    <property type="evidence" value="ECO:0007669"/>
    <property type="project" value="UniProtKB-KW"/>
</dbReference>
<keyword evidence="6 13" id="KW-0548">Nucleotidyltransferase</keyword>
<dbReference type="Pfam" id="PF21399">
    <property type="entry name" value="TERT_C"/>
    <property type="match status" value="1"/>
</dbReference>
<evidence type="ECO:0000256" key="6">
    <source>
        <dbReference type="ARBA" id="ARBA00022695"/>
    </source>
</evidence>
<dbReference type="GO" id="GO:0000781">
    <property type="term" value="C:chromosome, telomeric region"/>
    <property type="evidence" value="ECO:0007669"/>
    <property type="project" value="UniProtKB-SubCell"/>
</dbReference>
<dbReference type="Pfam" id="PF12009">
    <property type="entry name" value="Telomerase_RBD"/>
    <property type="match status" value="1"/>
</dbReference>
<dbReference type="Gene3D" id="1.10.132.70">
    <property type="match status" value="1"/>
</dbReference>
<keyword evidence="8 13" id="KW-0460">Magnesium</keyword>
<evidence type="ECO:0000256" key="5">
    <source>
        <dbReference type="ARBA" id="ARBA00022679"/>
    </source>
</evidence>
<dbReference type="Gene3D" id="1.10.357.90">
    <property type="match status" value="1"/>
</dbReference>
<keyword evidence="10 13" id="KW-0695">RNA-directed DNA polymerase</keyword>
<dbReference type="EMBL" id="JAVRRL010000091">
    <property type="protein sequence ID" value="KAK5108265.1"/>
    <property type="molecule type" value="Genomic_DNA"/>
</dbReference>
<evidence type="ECO:0000256" key="12">
    <source>
        <dbReference type="ARBA" id="ARBA00048173"/>
    </source>
</evidence>
<keyword evidence="11 13" id="KW-0539">Nucleus</keyword>
<evidence type="ECO:0000256" key="4">
    <source>
        <dbReference type="ARBA" id="ARBA00022454"/>
    </source>
</evidence>
<comment type="subcellular location">
    <subcellularLocation>
        <location evidence="13">Nucleus</location>
    </subcellularLocation>
    <subcellularLocation>
        <location evidence="13">Chromosome</location>
        <location evidence="13">Telomere</location>
    </subcellularLocation>
</comment>
<evidence type="ECO:0000256" key="3">
    <source>
        <dbReference type="ARBA" id="ARBA00016182"/>
    </source>
</evidence>
<evidence type="ECO:0000256" key="13">
    <source>
        <dbReference type="RuleBase" id="RU365061"/>
    </source>
</evidence>
<reference evidence="15" key="1">
    <citation type="submission" date="2023-08" db="EMBL/GenBank/DDBJ databases">
        <title>Black Yeasts Isolated from many extreme environments.</title>
        <authorList>
            <person name="Coleine C."/>
            <person name="Stajich J.E."/>
            <person name="Selbmann L."/>
        </authorList>
    </citation>
    <scope>NUCLEOTIDE SEQUENCE</scope>
    <source>
        <strain evidence="15">CCFEE 5401</strain>
    </source>
</reference>
<evidence type="ECO:0000313" key="15">
    <source>
        <dbReference type="EMBL" id="KAK5108265.1"/>
    </source>
</evidence>
<protein>
    <recommendedName>
        <fullName evidence="3 13">Telomerase reverse transcriptase</fullName>
        <ecNumber evidence="2 13">2.7.7.49</ecNumber>
    </recommendedName>
    <alternativeName>
        <fullName evidence="13">Telomerase catalytic subunit</fullName>
    </alternativeName>
</protein>
<dbReference type="InterPro" id="IPR043502">
    <property type="entry name" value="DNA/RNA_pol_sf"/>
</dbReference>
<evidence type="ECO:0000256" key="7">
    <source>
        <dbReference type="ARBA" id="ARBA00022723"/>
    </source>
</evidence>
<evidence type="ECO:0000256" key="2">
    <source>
        <dbReference type="ARBA" id="ARBA00012493"/>
    </source>
</evidence>
<dbReference type="CDD" id="cd01648">
    <property type="entry name" value="TERT"/>
    <property type="match status" value="1"/>
</dbReference>
<dbReference type="PANTHER" id="PTHR12066">
    <property type="entry name" value="TELOMERASE REVERSE TRANSCRIPTASE"/>
    <property type="match status" value="1"/>
</dbReference>
<keyword evidence="4 13" id="KW-0158">Chromosome</keyword>
<dbReference type="PANTHER" id="PTHR12066:SF0">
    <property type="entry name" value="TELOMERASE REVERSE TRANSCRIPTASE"/>
    <property type="match status" value="1"/>
</dbReference>
<proteinExistence type="inferred from homology"/>
<dbReference type="InterPro" id="IPR021891">
    <property type="entry name" value="Telomerase_RBD"/>
</dbReference>
<dbReference type="Proteomes" id="UP001310890">
    <property type="component" value="Unassembled WGS sequence"/>
</dbReference>
<keyword evidence="5 13" id="KW-0808">Transferase</keyword>
<evidence type="ECO:0000256" key="8">
    <source>
        <dbReference type="ARBA" id="ARBA00022842"/>
    </source>
</evidence>
<comment type="function">
    <text evidence="13">Telomerase is a ribonucleoprotein enzyme essential for the replication of chromosome termini in most eukaryotes. It elongates telomeres. It is a reverse transcriptase that adds simple sequence repeats to chromosome ends by copying a template sequence within the RNA component of the enzyme.</text>
</comment>
<organism evidence="15 16">
    <name type="scientific">Meristemomyces frigidus</name>
    <dbReference type="NCBI Taxonomy" id="1508187"/>
    <lineage>
        <taxon>Eukaryota</taxon>
        <taxon>Fungi</taxon>
        <taxon>Dikarya</taxon>
        <taxon>Ascomycota</taxon>
        <taxon>Pezizomycotina</taxon>
        <taxon>Dothideomycetes</taxon>
        <taxon>Dothideomycetidae</taxon>
        <taxon>Mycosphaerellales</taxon>
        <taxon>Teratosphaeriaceae</taxon>
        <taxon>Meristemomyces</taxon>
    </lineage>
</organism>
<gene>
    <name evidence="15" type="ORF">LTR62_008649</name>
</gene>
<dbReference type="EC" id="2.7.7.49" evidence="2 13"/>
<dbReference type="AlphaFoldDB" id="A0AAN7TAU3"/>
<evidence type="ECO:0000259" key="14">
    <source>
        <dbReference type="PROSITE" id="PS50878"/>
    </source>
</evidence>
<dbReference type="PRINTS" id="PR01365">
    <property type="entry name" value="TELOMERASERT"/>
</dbReference>
<feature type="domain" description="Reverse transcriptase" evidence="14">
    <location>
        <begin position="588"/>
        <end position="924"/>
    </location>
</feature>
<sequence>MKRKRKSVDTDQPHKHRRLEVDSTLSTRLLAQYYPHVSTLRTYLCSKLSGSKKRARTVAQYGRDANRAAHVRAANYDVLVTRLLDTTLVGEFQPTDEVDVNSVERDIVTYTQQVGEDSTTEISPTQGAFQQAEIVSFVLWKLFSKPRNHRRVSHLLCRGYQRSATASDGVALIPVPSIPGVVSNGQKSYSDTLRQPPWNALPALLGRKAESVISNMLIDCGIFVPVGKTSNLLQLSGVPMSELKALRLNKPRAALNAQSANSKSPATLSSRRGLSEIRFVRHRMFYARTATTSKGQPRMGLSHGHVLNRLRDISDEAQTLHCTKYMFPRQFGLHNVFDSRTDPLETAQPFNDYTLRDREIATAGVLAWRERYPDVTPRVQNKPMSVPKRLRGAAVELVRRLRKKHLICPYYALLQHYCPRRESFINSHSTMQCASTTAEVSSYCCAITKQVFPRDLWGDAVLGRDNERSITRKIDQFVRLRRYENMSMHDVMQGISLNDVEWLVPPGVDREAKVSRTDLHKRRELMCELLYYLFDSFLIPLIRGTFHVTESSVHRNQLFYFRHDTWKALTEPILGTLKVDMVEECSEAAAKGILAQRSLGVSQIRLLPKEKGMRPIINLRRRMQRLKQGQVVLGRSINSLLTPSFCVLNYEKSKDHTLLQSALFSIDDIFPRLQAYRSRIAQQLDDGKPLYFAKVDVQSCFDTIPQDRLMALVRSVISNDEYSIAKHARAKLVGGYNTETPGFGAKPSWKFLSKANASDASHNLEAESLVDAANGRTNSVYVDGTIQKRESRKSILDTLDEHVRANLIRIGKRYYRQKEGIAQGSIVSSLLCSYLYAELERTALDFLSNSNTILLRLIDDFLVISTNKHVAKRFLQVMHAGIPEFGVRVKPEKTRANFEFDVDGSMGIELLPQHTDFPYCGNTINTVTLDIRKDRERRLQSNMADSITVEYSSLPGQAFYRKIVGAVRLQMHAMLFSTEFNSLATVHGNIYHAFIEVAHKCYHYVTALKGGKRPGDALVIRTVDDSIKLACVLIKSCKSSGVHYECSVGQGQTRWLACTAFCNIFRRRQTKFHGTLRWLDGQLKRDRVRRQRRQLETVTNQYERAFGRTRRLIDGSSMSS</sequence>
<dbReference type="GO" id="GO:0000333">
    <property type="term" value="C:telomerase catalytic core complex"/>
    <property type="evidence" value="ECO:0007669"/>
    <property type="project" value="TreeGrafter"/>
</dbReference>
<dbReference type="Gene3D" id="3.30.70.2630">
    <property type="match status" value="1"/>
</dbReference>
<dbReference type="GO" id="GO:0003720">
    <property type="term" value="F:telomerase activity"/>
    <property type="evidence" value="ECO:0007669"/>
    <property type="project" value="InterPro"/>
</dbReference>
<comment type="caution">
    <text evidence="15">The sequence shown here is derived from an EMBL/GenBank/DDBJ whole genome shotgun (WGS) entry which is preliminary data.</text>
</comment>
<name>A0AAN7TAU3_9PEZI</name>
<dbReference type="GO" id="GO:0070034">
    <property type="term" value="F:telomerase RNA binding"/>
    <property type="evidence" value="ECO:0007669"/>
    <property type="project" value="TreeGrafter"/>
</dbReference>
<dbReference type="InterPro" id="IPR000477">
    <property type="entry name" value="RT_dom"/>
</dbReference>
<dbReference type="InterPro" id="IPR003545">
    <property type="entry name" value="Telomerase_RT"/>
</dbReference>
<evidence type="ECO:0000256" key="9">
    <source>
        <dbReference type="ARBA" id="ARBA00022895"/>
    </source>
</evidence>
<keyword evidence="9 13" id="KW-0779">Telomere</keyword>